<feature type="signal peptide" evidence="1">
    <location>
        <begin position="1"/>
        <end position="18"/>
    </location>
</feature>
<reference evidence="2 3" key="1">
    <citation type="submission" date="2020-01" db="EMBL/GenBank/DDBJ databases">
        <title>Genome analysis.</title>
        <authorList>
            <person name="Wu S."/>
            <person name="Wang G."/>
        </authorList>
    </citation>
    <scope>NUCLEOTIDE SEQUENCE [LARGE SCALE GENOMIC DNA]</scope>
    <source>
        <strain evidence="2 3">SYL130</strain>
    </source>
</reference>
<dbReference type="RefSeq" id="WP_161819773.1">
    <property type="nucleotide sequence ID" value="NZ_JAACJS010000015.1"/>
</dbReference>
<evidence type="ECO:0000313" key="3">
    <source>
        <dbReference type="Proteomes" id="UP000753802"/>
    </source>
</evidence>
<dbReference type="EMBL" id="JAACJS010000015">
    <property type="protein sequence ID" value="NCI51492.1"/>
    <property type="molecule type" value="Genomic_DNA"/>
</dbReference>
<evidence type="ECO:0000313" key="2">
    <source>
        <dbReference type="EMBL" id="NCI51492.1"/>
    </source>
</evidence>
<gene>
    <name evidence="2" type="ORF">GWC95_16300</name>
</gene>
<dbReference type="InterPro" id="IPR013783">
    <property type="entry name" value="Ig-like_fold"/>
</dbReference>
<keyword evidence="1" id="KW-0732">Signal</keyword>
<dbReference type="Proteomes" id="UP000753802">
    <property type="component" value="Unassembled WGS sequence"/>
</dbReference>
<feature type="chain" id="PRO_5047385995" evidence="1">
    <location>
        <begin position="19"/>
        <end position="131"/>
    </location>
</feature>
<accession>A0ABX0A0M3</accession>
<evidence type="ECO:0000256" key="1">
    <source>
        <dbReference type="SAM" id="SignalP"/>
    </source>
</evidence>
<organism evidence="2 3">
    <name type="scientific">Sediminibacterium roseum</name>
    <dbReference type="NCBI Taxonomy" id="1978412"/>
    <lineage>
        <taxon>Bacteria</taxon>
        <taxon>Pseudomonadati</taxon>
        <taxon>Bacteroidota</taxon>
        <taxon>Chitinophagia</taxon>
        <taxon>Chitinophagales</taxon>
        <taxon>Chitinophagaceae</taxon>
        <taxon>Sediminibacterium</taxon>
    </lineage>
</organism>
<name>A0ABX0A0M3_9BACT</name>
<comment type="caution">
    <text evidence="2">The sequence shown here is derived from an EMBL/GenBank/DDBJ whole genome shotgun (WGS) entry which is preliminary data.</text>
</comment>
<dbReference type="PANTHER" id="PTHR37833">
    <property type="entry name" value="LIPOPROTEIN-RELATED"/>
    <property type="match status" value="1"/>
</dbReference>
<sequence length="131" mass="14229">MKKILFLITMVFSVAVFAQGPNDIVFATKTHKFGKIKQKVPVTYTFTFTNNGAKPAVIEFANAECGCTTPVYSNAPILKGKSSTIKVTYNAEALGTFKKNVNVKFLDQQLPVVLTIEGEVLAPAPAKTKTK</sequence>
<keyword evidence="3" id="KW-1185">Reference proteome</keyword>
<dbReference type="InterPro" id="IPR011467">
    <property type="entry name" value="DUF1573"/>
</dbReference>
<dbReference type="Pfam" id="PF07610">
    <property type="entry name" value="DUF1573"/>
    <property type="match status" value="1"/>
</dbReference>
<dbReference type="PANTHER" id="PTHR37833:SF1">
    <property type="entry name" value="SIGNAL PEPTIDE PROTEIN"/>
    <property type="match status" value="1"/>
</dbReference>
<dbReference type="Gene3D" id="2.60.40.10">
    <property type="entry name" value="Immunoglobulins"/>
    <property type="match status" value="1"/>
</dbReference>
<protein>
    <submittedName>
        <fullName evidence="2">DUF1573 domain-containing protein</fullName>
    </submittedName>
</protein>
<proteinExistence type="predicted"/>